<dbReference type="PANTHER" id="PTHR43441">
    <property type="entry name" value="RIBOSOMAL-PROTEIN-SERINE ACETYLTRANSFERASE"/>
    <property type="match status" value="1"/>
</dbReference>
<dbReference type="SUPFAM" id="SSF55729">
    <property type="entry name" value="Acyl-CoA N-acyltransferases (Nat)"/>
    <property type="match status" value="1"/>
</dbReference>
<feature type="domain" description="N-acetyltransferase" evidence="1">
    <location>
        <begin position="8"/>
        <end position="176"/>
    </location>
</feature>
<dbReference type="EMBL" id="JBGFSN010000005">
    <property type="protein sequence ID" value="MFH8135664.1"/>
    <property type="molecule type" value="Genomic_DNA"/>
</dbReference>
<keyword evidence="2" id="KW-0012">Acyltransferase</keyword>
<dbReference type="PANTHER" id="PTHR43441:SF10">
    <property type="entry name" value="ACETYLTRANSFERASE"/>
    <property type="match status" value="1"/>
</dbReference>
<proteinExistence type="predicted"/>
<dbReference type="InterPro" id="IPR016181">
    <property type="entry name" value="Acyl_CoA_acyltransferase"/>
</dbReference>
<dbReference type="RefSeq" id="WP_397216651.1">
    <property type="nucleotide sequence ID" value="NZ_JBGFSN010000005.1"/>
</dbReference>
<comment type="caution">
    <text evidence="2">The sequence shown here is derived from an EMBL/GenBank/DDBJ whole genome shotgun (WGS) entry which is preliminary data.</text>
</comment>
<keyword evidence="2" id="KW-0808">Transferase</keyword>
<accession>A0ABW7PZA1</accession>
<dbReference type="Gene3D" id="3.40.630.30">
    <property type="match status" value="1"/>
</dbReference>
<dbReference type="Proteomes" id="UP001611251">
    <property type="component" value="Unassembled WGS sequence"/>
</dbReference>
<sequence length="180" mass="20080">MAGEKPVIQLRAFTSADIPAFTQAVNASLDTLLPWMTWAHESYREEEAESWIHFTQMQRKAGLAEEFAIVDQQQRLLGGAGIRFARNRAEFSAIGYWVRSDAQRQGVATQAVAQLVALGFQRPGVELIEILAAEENCASRAVAERCGAQFIDCRYGLIILESGPVNTAIYHIHRHHGDKR</sequence>
<evidence type="ECO:0000313" key="2">
    <source>
        <dbReference type="EMBL" id="MFH8135664.1"/>
    </source>
</evidence>
<evidence type="ECO:0000313" key="3">
    <source>
        <dbReference type="Proteomes" id="UP001611251"/>
    </source>
</evidence>
<dbReference type="Pfam" id="PF13302">
    <property type="entry name" value="Acetyltransf_3"/>
    <property type="match status" value="1"/>
</dbReference>
<organism evidence="2 3">
    <name type="scientific">Pantoea osteomyelitidis</name>
    <dbReference type="NCBI Taxonomy" id="3230026"/>
    <lineage>
        <taxon>Bacteria</taxon>
        <taxon>Pseudomonadati</taxon>
        <taxon>Pseudomonadota</taxon>
        <taxon>Gammaproteobacteria</taxon>
        <taxon>Enterobacterales</taxon>
        <taxon>Erwiniaceae</taxon>
        <taxon>Pantoea</taxon>
    </lineage>
</organism>
<dbReference type="InterPro" id="IPR000182">
    <property type="entry name" value="GNAT_dom"/>
</dbReference>
<gene>
    <name evidence="2" type="ORF">ABU178_16010</name>
</gene>
<dbReference type="InterPro" id="IPR051908">
    <property type="entry name" value="Ribosomal_N-acetyltransferase"/>
</dbReference>
<keyword evidence="3" id="KW-1185">Reference proteome</keyword>
<dbReference type="GO" id="GO:0016746">
    <property type="term" value="F:acyltransferase activity"/>
    <property type="evidence" value="ECO:0007669"/>
    <property type="project" value="UniProtKB-KW"/>
</dbReference>
<reference evidence="2 3" key="1">
    <citation type="submission" date="2024-08" db="EMBL/GenBank/DDBJ databases">
        <title>Pantoea ronii - a newly identified human opportunistic pathogen.</title>
        <authorList>
            <person name="Keidar-Friedman D."/>
            <person name="Sorek N."/>
            <person name="Leshin-Carmel D."/>
            <person name="Tsur A."/>
            <person name="Amsalem M."/>
            <person name="Tolkach D."/>
            <person name="Brosh-Nissimov T."/>
        </authorList>
    </citation>
    <scope>NUCLEOTIDE SEQUENCE [LARGE SCALE GENOMIC DNA]</scope>
    <source>
        <strain evidence="2 3">AA23256</strain>
    </source>
</reference>
<name>A0ABW7PZA1_9GAMM</name>
<dbReference type="PROSITE" id="PS51186">
    <property type="entry name" value="GNAT"/>
    <property type="match status" value="1"/>
</dbReference>
<protein>
    <submittedName>
        <fullName evidence="2">GNAT family N-acetyltransferase</fullName>
        <ecNumber evidence="2">2.3.-.-</ecNumber>
    </submittedName>
</protein>
<dbReference type="EC" id="2.3.-.-" evidence="2"/>
<evidence type="ECO:0000259" key="1">
    <source>
        <dbReference type="PROSITE" id="PS51186"/>
    </source>
</evidence>